<feature type="active site" description="Proton donor" evidence="11">
    <location>
        <position position="94"/>
    </location>
</feature>
<dbReference type="PANTHER" id="PTHR43344">
    <property type="entry name" value="PHOSPHOSERINE PHOSPHATASE"/>
    <property type="match status" value="1"/>
</dbReference>
<keyword evidence="5" id="KW-0028">Amino-acid biosynthesis</keyword>
<dbReference type="Proteomes" id="UP000182444">
    <property type="component" value="Chromosome 1B"/>
</dbReference>
<evidence type="ECO:0000256" key="9">
    <source>
        <dbReference type="ARBA" id="ARBA00023299"/>
    </source>
</evidence>
<comment type="cofactor">
    <cofactor evidence="1">
        <name>Mg(2+)</name>
        <dbReference type="ChEBI" id="CHEBI:18420"/>
    </cofactor>
</comment>
<evidence type="ECO:0000256" key="7">
    <source>
        <dbReference type="ARBA" id="ARBA00022801"/>
    </source>
</evidence>
<proteinExistence type="inferred from homology"/>
<evidence type="ECO:0000313" key="13">
    <source>
        <dbReference type="Proteomes" id="UP000182444"/>
    </source>
</evidence>
<dbReference type="NCBIfam" id="TIGR01488">
    <property type="entry name" value="HAD-SF-IB"/>
    <property type="match status" value="1"/>
</dbReference>
<keyword evidence="7" id="KW-0378">Hydrolase</keyword>
<evidence type="ECO:0000256" key="11">
    <source>
        <dbReference type="PIRSR" id="PIRSR604469-1"/>
    </source>
</evidence>
<dbReference type="InterPro" id="IPR023214">
    <property type="entry name" value="HAD_sf"/>
</dbReference>
<dbReference type="Pfam" id="PF12710">
    <property type="entry name" value="HAD"/>
    <property type="match status" value="1"/>
</dbReference>
<evidence type="ECO:0000256" key="4">
    <source>
        <dbReference type="ARBA" id="ARBA00012640"/>
    </source>
</evidence>
<dbReference type="GeneID" id="2906633"/>
<dbReference type="GO" id="GO:0005737">
    <property type="term" value="C:cytoplasm"/>
    <property type="evidence" value="ECO:0007669"/>
    <property type="project" value="TreeGrafter"/>
</dbReference>
<evidence type="ECO:0000256" key="1">
    <source>
        <dbReference type="ARBA" id="ARBA00001946"/>
    </source>
</evidence>
<dbReference type="GO" id="GO:0036424">
    <property type="term" value="F:L-phosphoserine phosphatase activity"/>
    <property type="evidence" value="ECO:0007669"/>
    <property type="project" value="EnsemblFungi"/>
</dbReference>
<feature type="active site" description="Nucleophile" evidence="11">
    <location>
        <position position="92"/>
    </location>
</feature>
<dbReference type="InterPro" id="IPR036412">
    <property type="entry name" value="HAD-like_sf"/>
</dbReference>
<dbReference type="SFLD" id="SFLDF00029">
    <property type="entry name" value="phosphoserine_phosphatase"/>
    <property type="match status" value="1"/>
</dbReference>
<keyword evidence="8" id="KW-0460">Magnesium</keyword>
<accession>A0A1D8N8K9</accession>
<dbReference type="EMBL" id="CP017554">
    <property type="protein sequence ID" value="AOW01978.1"/>
    <property type="molecule type" value="Genomic_DNA"/>
</dbReference>
<evidence type="ECO:0000313" key="12">
    <source>
        <dbReference type="EMBL" id="AOW01978.1"/>
    </source>
</evidence>
<dbReference type="RefSeq" id="XP_501136.3">
    <property type="nucleotide sequence ID" value="XM_501136.3"/>
</dbReference>
<sequence length="304" mass="32892">MTNLSYVITLIGKSDIPAEFIASVQEIFAKLSVVSQFEIQLDGSRVLDYSVEIPIGALAELKIDLFDLSTGSGVDIIVQPTENRLKKLFIFDMDSTLIEQEVIELIAARANVEAQVAEITERAMNGELDFNASLAERVALLKGIESTSLFDELKTQLVFTNGVKELCKVLGNTGVKMAVLSGGFTPLAKYVAGELGLDYAHANNLEDEDGKLTGKTYGEIVNGDKKAELLQRIAAENNIELDQVCAVGDGANDLPMMGVAGFGIAWNAKPVVQEKAPSRLNSGSLRDVLYILGYSKGEQEELLK</sequence>
<dbReference type="GO" id="GO:0000287">
    <property type="term" value="F:magnesium ion binding"/>
    <property type="evidence" value="ECO:0007669"/>
    <property type="project" value="TreeGrafter"/>
</dbReference>
<organism evidence="12 13">
    <name type="scientific">Yarrowia lipolytica</name>
    <name type="common">Candida lipolytica</name>
    <dbReference type="NCBI Taxonomy" id="4952"/>
    <lineage>
        <taxon>Eukaryota</taxon>
        <taxon>Fungi</taxon>
        <taxon>Dikarya</taxon>
        <taxon>Ascomycota</taxon>
        <taxon>Saccharomycotina</taxon>
        <taxon>Dipodascomycetes</taxon>
        <taxon>Dipodascales</taxon>
        <taxon>Dipodascales incertae sedis</taxon>
        <taxon>Yarrowia</taxon>
    </lineage>
</organism>
<evidence type="ECO:0000256" key="8">
    <source>
        <dbReference type="ARBA" id="ARBA00022842"/>
    </source>
</evidence>
<comment type="pathway">
    <text evidence="2">Amino-acid biosynthesis; L-serine biosynthesis; L-serine from 3-phospho-D-glycerate: step 3/3.</text>
</comment>
<keyword evidence="9" id="KW-0718">Serine biosynthesis</keyword>
<protein>
    <recommendedName>
        <fullName evidence="4">phosphoserine phosphatase</fullName>
        <ecNumber evidence="4">3.1.3.3</ecNumber>
    </recommendedName>
    <alternativeName>
        <fullName evidence="10">O-phosphoserine phosphohydrolase</fullName>
    </alternativeName>
</protein>
<evidence type="ECO:0000256" key="5">
    <source>
        <dbReference type="ARBA" id="ARBA00022605"/>
    </source>
</evidence>
<dbReference type="NCBIfam" id="TIGR00338">
    <property type="entry name" value="serB"/>
    <property type="match status" value="1"/>
</dbReference>
<dbReference type="GO" id="GO:0006564">
    <property type="term" value="P:L-serine biosynthetic process"/>
    <property type="evidence" value="ECO:0007669"/>
    <property type="project" value="UniProtKB-KW"/>
</dbReference>
<dbReference type="CDD" id="cd07500">
    <property type="entry name" value="HAD_PSP"/>
    <property type="match status" value="1"/>
</dbReference>
<dbReference type="KEGG" id="yli:2906633"/>
<dbReference type="InterPro" id="IPR050582">
    <property type="entry name" value="HAD-like_SerB"/>
</dbReference>
<dbReference type="OMA" id="LSMFKHA"/>
<dbReference type="PANTHER" id="PTHR43344:SF2">
    <property type="entry name" value="PHOSPHOSERINE PHOSPHATASE"/>
    <property type="match status" value="1"/>
</dbReference>
<dbReference type="Gene3D" id="3.40.50.1000">
    <property type="entry name" value="HAD superfamily/HAD-like"/>
    <property type="match status" value="1"/>
</dbReference>
<dbReference type="InterPro" id="IPR004469">
    <property type="entry name" value="PSP"/>
</dbReference>
<dbReference type="eggNOG" id="KOG1615">
    <property type="taxonomic scope" value="Eukaryota"/>
</dbReference>
<dbReference type="EC" id="3.1.3.3" evidence="4"/>
<evidence type="ECO:0000256" key="2">
    <source>
        <dbReference type="ARBA" id="ARBA00005135"/>
    </source>
</evidence>
<evidence type="ECO:0000256" key="10">
    <source>
        <dbReference type="ARBA" id="ARBA00031693"/>
    </source>
</evidence>
<evidence type="ECO:0000256" key="6">
    <source>
        <dbReference type="ARBA" id="ARBA00022723"/>
    </source>
</evidence>
<dbReference type="VEuPathDB" id="FungiDB:YALI0_B20438g"/>
<dbReference type="UniPathway" id="UPA00135">
    <property type="reaction ID" value="UER00198"/>
</dbReference>
<dbReference type="SUPFAM" id="SSF56784">
    <property type="entry name" value="HAD-like"/>
    <property type="match status" value="1"/>
</dbReference>
<dbReference type="AlphaFoldDB" id="A0A1D8N8K9"/>
<dbReference type="SFLD" id="SFLDG01137">
    <property type="entry name" value="C1.6.1:_Phosphoserine_Phosphat"/>
    <property type="match status" value="1"/>
</dbReference>
<name>A0A1D8N8K9_YARLL</name>
<dbReference type="VEuPathDB" id="FungiDB:YALI1_B26749g"/>
<dbReference type="SFLD" id="SFLDS00003">
    <property type="entry name" value="Haloacid_Dehalogenase"/>
    <property type="match status" value="1"/>
</dbReference>
<comment type="similarity">
    <text evidence="3">Belongs to the HAD-like hydrolase superfamily. SerB family.</text>
</comment>
<dbReference type="FunFam" id="3.40.50.1000:FF:000143">
    <property type="entry name" value="Phosphoserine phosphatase serb"/>
    <property type="match status" value="1"/>
</dbReference>
<keyword evidence="6" id="KW-0479">Metal-binding</keyword>
<evidence type="ECO:0000256" key="3">
    <source>
        <dbReference type="ARBA" id="ARBA00009184"/>
    </source>
</evidence>
<dbReference type="SFLD" id="SFLDG01136">
    <property type="entry name" value="C1.6:_Phosphoserine_Phosphatas"/>
    <property type="match status" value="1"/>
</dbReference>
<gene>
    <name evidence="12" type="ORF">YALI1_B26749g</name>
</gene>
<reference evidence="12 13" key="1">
    <citation type="journal article" date="2016" name="PLoS ONE">
        <title>Sequence Assembly of Yarrowia lipolytica Strain W29/CLIB89 Shows Transposable Element Diversity.</title>
        <authorList>
            <person name="Magnan C."/>
            <person name="Yu J."/>
            <person name="Chang I."/>
            <person name="Jahn E."/>
            <person name="Kanomata Y."/>
            <person name="Wu J."/>
            <person name="Zeller M."/>
            <person name="Oakes M."/>
            <person name="Baldi P."/>
            <person name="Sandmeyer S."/>
        </authorList>
    </citation>
    <scope>NUCLEOTIDE SEQUENCE [LARGE SCALE GENOMIC DNA]</scope>
    <source>
        <strain evidence="13">CLIB89(W29)</strain>
    </source>
</reference>